<accession>A0A1Q2D3I1</accession>
<keyword evidence="3" id="KW-1133">Transmembrane helix</keyword>
<gene>
    <name evidence="6" type="ORF">BW732_00700</name>
</gene>
<name>A0A1Q2D3I1_9ENTE</name>
<evidence type="ECO:0000256" key="3">
    <source>
        <dbReference type="SAM" id="Phobius"/>
    </source>
</evidence>
<dbReference type="EMBL" id="CP019609">
    <property type="protein sequence ID" value="AQP52885.1"/>
    <property type="molecule type" value="Genomic_DNA"/>
</dbReference>
<comment type="similarity">
    <text evidence="1">Belongs to the DnaB/DnaD family.</text>
</comment>
<proteinExistence type="inferred from homology"/>
<dbReference type="InterPro" id="IPR006343">
    <property type="entry name" value="DnaB/C_C"/>
</dbReference>
<dbReference type="KEGG" id="vpi:BW732_00700"/>
<sequence length="473" mass="54391">MHEAWDKLKPKDNYRVKAISLYNGQDYRTLSTLYLPIIGATAFSLITLFLTEAESSTDSLKTHSSLLDKLDISLPTFYQARLKLEAVGLLKAYTRTSETNHQFLYIVQVPITPDKFLNDDLLSMMLLDRIGQTEFNKLTAHYESIVDDLTHYVDVTANFVKVFPSAAQSMVNHEQELANVKAIFKNMPSSKEEIKLDSQFDWEFFMATIANLGLEKKQFSSELKRVIESFHQLYGINELEMQTFIMKAADYVTNLVDIKKLKQAVYTEYHKRKKQQVSATETPSNLSLSDLQLKTEADKATLRYNTLLREGYSEPEIEVIKMCDQLPPMVFLQALKEQRGGFVSSNERWLIENLTKQSSLPNSVINMLIHYMLVVQDKPSLNQNIANSIANDWAQSETFSPELALTKVKNYQEKKANQPKPKTYRKNQSVRKETLPDWANSDVKKQDTPMSKEELAFFDEQIKRIQEKKAGDS</sequence>
<evidence type="ECO:0000256" key="1">
    <source>
        <dbReference type="ARBA" id="ARBA00093462"/>
    </source>
</evidence>
<reference evidence="6 7" key="1">
    <citation type="journal article" date="2010" name="Int. J. Syst. Evol. Microbiol.">
        <title>Vagococcus penaei sp. nov., isolated from spoilage microbiota of cooked shrimp (Penaeus vannamei).</title>
        <authorList>
            <person name="Jaffres E."/>
            <person name="Prevost H."/>
            <person name="Rossero A."/>
            <person name="Joffraud J.J."/>
            <person name="Dousset X."/>
        </authorList>
    </citation>
    <scope>NUCLEOTIDE SEQUENCE [LARGE SCALE GENOMIC DNA]</scope>
    <source>
        <strain evidence="6 7">CD276</strain>
    </source>
</reference>
<feature type="domain" description="Replicative helicase loading/DNA remodeling protein DnaB N-terminal winged helix" evidence="5">
    <location>
        <begin position="9"/>
        <end position="264"/>
    </location>
</feature>
<dbReference type="InterPro" id="IPR058660">
    <property type="entry name" value="WHD_DnaB"/>
</dbReference>
<dbReference type="Proteomes" id="UP000188246">
    <property type="component" value="Chromosome"/>
</dbReference>
<organism evidence="6 7">
    <name type="scientific">Vagococcus penaei</name>
    <dbReference type="NCBI Taxonomy" id="633807"/>
    <lineage>
        <taxon>Bacteria</taxon>
        <taxon>Bacillati</taxon>
        <taxon>Bacillota</taxon>
        <taxon>Bacilli</taxon>
        <taxon>Lactobacillales</taxon>
        <taxon>Enterococcaceae</taxon>
        <taxon>Vagococcus</taxon>
    </lineage>
</organism>
<dbReference type="AlphaFoldDB" id="A0A1Q2D3I1"/>
<feature type="compositionally biased region" description="Basic and acidic residues" evidence="2">
    <location>
        <begin position="442"/>
        <end position="452"/>
    </location>
</feature>
<evidence type="ECO:0000259" key="4">
    <source>
        <dbReference type="Pfam" id="PF07261"/>
    </source>
</evidence>
<evidence type="ECO:0000313" key="7">
    <source>
        <dbReference type="Proteomes" id="UP000188246"/>
    </source>
</evidence>
<keyword evidence="3" id="KW-0472">Membrane</keyword>
<dbReference type="OrthoDB" id="2082007at2"/>
<evidence type="ECO:0000256" key="2">
    <source>
        <dbReference type="SAM" id="MobiDB-lite"/>
    </source>
</evidence>
<feature type="transmembrane region" description="Helical" evidence="3">
    <location>
        <begin position="33"/>
        <end position="51"/>
    </location>
</feature>
<dbReference type="Pfam" id="PF25888">
    <property type="entry name" value="WHD_DnaB"/>
    <property type="match status" value="1"/>
</dbReference>
<keyword evidence="3" id="KW-0812">Transmembrane</keyword>
<dbReference type="RefSeq" id="WP_077274981.1">
    <property type="nucleotide sequence ID" value="NZ_CP019609.1"/>
</dbReference>
<protein>
    <submittedName>
        <fullName evidence="6">Uncharacterized protein</fullName>
    </submittedName>
</protein>
<evidence type="ECO:0000313" key="6">
    <source>
        <dbReference type="EMBL" id="AQP52885.1"/>
    </source>
</evidence>
<evidence type="ECO:0000259" key="5">
    <source>
        <dbReference type="Pfam" id="PF25888"/>
    </source>
</evidence>
<dbReference type="STRING" id="633807.BW732_00700"/>
<keyword evidence="7" id="KW-1185">Reference proteome</keyword>
<feature type="region of interest" description="Disordered" evidence="2">
    <location>
        <begin position="413"/>
        <end position="452"/>
    </location>
</feature>
<feature type="domain" description="DnaB/C C-terminal" evidence="4">
    <location>
        <begin position="333"/>
        <end position="402"/>
    </location>
</feature>
<dbReference type="Pfam" id="PF07261">
    <property type="entry name" value="DnaB_2"/>
    <property type="match status" value="1"/>
</dbReference>